<dbReference type="SUPFAM" id="SSF53335">
    <property type="entry name" value="S-adenosyl-L-methionine-dependent methyltransferases"/>
    <property type="match status" value="2"/>
</dbReference>
<dbReference type="RefSeq" id="WP_156007854.1">
    <property type="nucleotide sequence ID" value="NZ_CP045483.1"/>
</dbReference>
<evidence type="ECO:0000313" key="5">
    <source>
        <dbReference type="Proteomes" id="UP000423396"/>
    </source>
</evidence>
<dbReference type="InterPro" id="IPR002941">
    <property type="entry name" value="DNA_methylase_N4/N6"/>
</dbReference>
<dbReference type="OrthoDB" id="38200at2157"/>
<dbReference type="GO" id="GO:0008170">
    <property type="term" value="F:N-methyltransferase activity"/>
    <property type="evidence" value="ECO:0007669"/>
    <property type="project" value="InterPro"/>
</dbReference>
<keyword evidence="1 4" id="KW-0489">Methyltransferase</keyword>
<dbReference type="InterPro" id="IPR029063">
    <property type="entry name" value="SAM-dependent_MTases_sf"/>
</dbReference>
<protein>
    <submittedName>
        <fullName evidence="4">DNA methylase</fullName>
    </submittedName>
</protein>
<dbReference type="REBASE" id="373760">
    <property type="entry name" value="M.SazFC6ORF10680P"/>
</dbReference>
<organism evidence="4 5">
    <name type="scientific">Stygiolobus azoricus</name>
    <dbReference type="NCBI Taxonomy" id="41675"/>
    <lineage>
        <taxon>Archaea</taxon>
        <taxon>Thermoproteota</taxon>
        <taxon>Thermoprotei</taxon>
        <taxon>Sulfolobales</taxon>
        <taxon>Sulfolobaceae</taxon>
        <taxon>Stygiolobus</taxon>
    </lineage>
</organism>
<evidence type="ECO:0000256" key="1">
    <source>
        <dbReference type="ARBA" id="ARBA00022603"/>
    </source>
</evidence>
<dbReference type="Pfam" id="PF01555">
    <property type="entry name" value="N6_N4_Mtase"/>
    <property type="match status" value="2"/>
</dbReference>
<reference evidence="4 5" key="1">
    <citation type="submission" date="2019-10" db="EMBL/GenBank/DDBJ databases">
        <title>Genome Sequences from Six Type Strain Members of the Archaeal Family Sulfolobaceae: Acidianus ambivalens, Acidianus infernus, Metallosphaera prunae, Stygiolobus azoricus, Sulfolobus metallicus, and Sulfurisphaera ohwakuensis.</title>
        <authorList>
            <person name="Counts J.A."/>
            <person name="Kelly R.M."/>
        </authorList>
    </citation>
    <scope>NUCLEOTIDE SEQUENCE [LARGE SCALE GENOMIC DNA]</scope>
    <source>
        <strain evidence="4 5">FC6</strain>
    </source>
</reference>
<dbReference type="KEGG" id="sazo:D1868_10680"/>
<evidence type="ECO:0000259" key="3">
    <source>
        <dbReference type="Pfam" id="PF01555"/>
    </source>
</evidence>
<sequence length="318" mass="36858">MKKVTFDDYLKFLNSHDKVKFGENAIHLDPIKVDRLKPEEDELTNISTTVWSFPKRGSWATHKGDYRGNFAPQIPRAVILKYTDVGDTVLDSMAGSGTTCIEAKLLGRNCISVDVNINAVMLTLHRLYWLEKYLEECKDSLEGVSCEDIRKAKVDVYIGDARKLTELRDESVELVVTHPPYFNIIDYTSGNEGDLSSYTSLEDYLLALKEIGKEVYRVLKREKQFAILLGDTRIKKHYVPITSYALITLLQVGFVLREEVIKIQHNMKTTREVWSKGKRDFLLIYHEKLYIFDKTEEVRKYKYSSGEMVRALYQMEKQ</sequence>
<dbReference type="GeneID" id="42799542"/>
<gene>
    <name evidence="4" type="ORF">D1868_10680</name>
</gene>
<dbReference type="CDD" id="cd02440">
    <property type="entry name" value="AdoMet_MTases"/>
    <property type="match status" value="1"/>
</dbReference>
<dbReference type="EMBL" id="CP045483">
    <property type="protein sequence ID" value="QGR20402.1"/>
    <property type="molecule type" value="Genomic_DNA"/>
</dbReference>
<dbReference type="GO" id="GO:0032259">
    <property type="term" value="P:methylation"/>
    <property type="evidence" value="ECO:0007669"/>
    <property type="project" value="UniProtKB-KW"/>
</dbReference>
<feature type="domain" description="DNA methylase N-4/N-6" evidence="3">
    <location>
        <begin position="172"/>
        <end position="303"/>
    </location>
</feature>
<evidence type="ECO:0000256" key="2">
    <source>
        <dbReference type="ARBA" id="ARBA00022679"/>
    </source>
</evidence>
<dbReference type="Gene3D" id="3.40.50.150">
    <property type="entry name" value="Vaccinia Virus protein VP39"/>
    <property type="match status" value="2"/>
</dbReference>
<accession>A0A650CRW8</accession>
<feature type="domain" description="DNA methylase N-4/N-6" evidence="3">
    <location>
        <begin position="12"/>
        <end position="120"/>
    </location>
</feature>
<keyword evidence="5" id="KW-1185">Reference proteome</keyword>
<name>A0A650CRW8_9CREN</name>
<proteinExistence type="predicted"/>
<dbReference type="GO" id="GO:0003677">
    <property type="term" value="F:DNA binding"/>
    <property type="evidence" value="ECO:0007669"/>
    <property type="project" value="InterPro"/>
</dbReference>
<dbReference type="Proteomes" id="UP000423396">
    <property type="component" value="Chromosome"/>
</dbReference>
<dbReference type="AlphaFoldDB" id="A0A650CRW8"/>
<keyword evidence="2" id="KW-0808">Transferase</keyword>
<evidence type="ECO:0000313" key="4">
    <source>
        <dbReference type="EMBL" id="QGR20402.1"/>
    </source>
</evidence>